<dbReference type="AlphaFoldDB" id="A0A4R3N902"/>
<dbReference type="Pfam" id="PF18906">
    <property type="entry name" value="Phage_tube_2"/>
    <property type="match status" value="1"/>
</dbReference>
<dbReference type="EMBL" id="SMAP01000001">
    <property type="protein sequence ID" value="TCT25900.1"/>
    <property type="molecule type" value="Genomic_DNA"/>
</dbReference>
<gene>
    <name evidence="1" type="ORF">EDC34_101226</name>
</gene>
<keyword evidence="2" id="KW-1185">Reference proteome</keyword>
<dbReference type="Proteomes" id="UP000295414">
    <property type="component" value="Unassembled WGS sequence"/>
</dbReference>
<dbReference type="InterPro" id="IPR044000">
    <property type="entry name" value="Phage_tube_2"/>
</dbReference>
<evidence type="ECO:0000313" key="1">
    <source>
        <dbReference type="EMBL" id="TCT25900.1"/>
    </source>
</evidence>
<protein>
    <recommendedName>
        <fullName evidence="3">Tail protein</fullName>
    </recommendedName>
</protein>
<evidence type="ECO:0008006" key="3">
    <source>
        <dbReference type="Google" id="ProtNLM"/>
    </source>
</evidence>
<comment type="caution">
    <text evidence="1">The sequence shown here is derived from an EMBL/GenBank/DDBJ whole genome shotgun (WGS) entry which is preliminary data.</text>
</comment>
<dbReference type="OrthoDB" id="6147138at2"/>
<sequence>MPMLIRNTIILAKLETTYGVDAAPTGAANALLVSDASFELAIDGINRDLLRPTMGGSEQLVGNRYAKLEFTVELSGSGTAGTAPAWGPLLRACGMAETVTAGNNVAYSPVSSGFESLTIYYYLDGLLYKATGCRGTVELSAQLGERPTLKFSFQGRHSTVSAAANPSATITAWKKPLPVTDATATSISLGATFTAATGSLSGGTVYPSRGLALTLGQDVKYVPLVGGDSIDITARETTGKVALDVTPAQATTMVGDILANAVTGMGFQIGSTAGSTVVLYAPAVQRINPKWDDYNGRALLSMDLRCIPNAGNDELVIVAR</sequence>
<evidence type="ECO:0000313" key="2">
    <source>
        <dbReference type="Proteomes" id="UP000295414"/>
    </source>
</evidence>
<name>A0A4R3N902_9GAMM</name>
<reference evidence="1 2" key="1">
    <citation type="submission" date="2019-03" db="EMBL/GenBank/DDBJ databases">
        <title>Genomic Encyclopedia of Type Strains, Phase IV (KMG-IV): sequencing the most valuable type-strain genomes for metagenomic binning, comparative biology and taxonomic classification.</title>
        <authorList>
            <person name="Goeker M."/>
        </authorList>
    </citation>
    <scope>NUCLEOTIDE SEQUENCE [LARGE SCALE GENOMIC DNA]</scope>
    <source>
        <strain evidence="1 2">DSM 13605</strain>
    </source>
</reference>
<organism evidence="1 2">
    <name type="scientific">Thermomonas haemolytica</name>
    <dbReference type="NCBI Taxonomy" id="141949"/>
    <lineage>
        <taxon>Bacteria</taxon>
        <taxon>Pseudomonadati</taxon>
        <taxon>Pseudomonadota</taxon>
        <taxon>Gammaproteobacteria</taxon>
        <taxon>Lysobacterales</taxon>
        <taxon>Lysobacteraceae</taxon>
        <taxon>Thermomonas</taxon>
    </lineage>
</organism>
<accession>A0A4R3N902</accession>
<proteinExistence type="predicted"/>
<dbReference type="RefSeq" id="WP_132982824.1">
    <property type="nucleotide sequence ID" value="NZ_MSZW01000060.1"/>
</dbReference>